<protein>
    <submittedName>
        <fullName evidence="1">Uncharacterized protein</fullName>
    </submittedName>
</protein>
<comment type="caution">
    <text evidence="1">The sequence shown here is derived from an EMBL/GenBank/DDBJ whole genome shotgun (WGS) entry which is preliminary data.</text>
</comment>
<dbReference type="Proteomes" id="UP000318878">
    <property type="component" value="Unassembled WGS sequence"/>
</dbReference>
<gene>
    <name evidence="1" type="ORF">Enr8_50460</name>
</gene>
<organism evidence="1 2">
    <name type="scientific">Blastopirellula retiformator</name>
    <dbReference type="NCBI Taxonomy" id="2527970"/>
    <lineage>
        <taxon>Bacteria</taxon>
        <taxon>Pseudomonadati</taxon>
        <taxon>Planctomycetota</taxon>
        <taxon>Planctomycetia</taxon>
        <taxon>Pirellulales</taxon>
        <taxon>Pirellulaceae</taxon>
        <taxon>Blastopirellula</taxon>
    </lineage>
</organism>
<sequence length="98" mass="10499">MAPRLISPDVPSSASQLPYAATLVRFTLAASFLSAVADRLGIWSGLGSSEVAWGDMQQFLAYTQLLLWYVPVSLANSRRYKVVTESGGSGDTQAPSFV</sequence>
<evidence type="ECO:0000313" key="1">
    <source>
        <dbReference type="EMBL" id="TWT29529.1"/>
    </source>
</evidence>
<reference evidence="1 2" key="1">
    <citation type="submission" date="2019-02" db="EMBL/GenBank/DDBJ databases">
        <title>Deep-cultivation of Planctomycetes and their phenomic and genomic characterization uncovers novel biology.</title>
        <authorList>
            <person name="Wiegand S."/>
            <person name="Jogler M."/>
            <person name="Boedeker C."/>
            <person name="Pinto D."/>
            <person name="Vollmers J."/>
            <person name="Rivas-Marin E."/>
            <person name="Kohn T."/>
            <person name="Peeters S.H."/>
            <person name="Heuer A."/>
            <person name="Rast P."/>
            <person name="Oberbeckmann S."/>
            <person name="Bunk B."/>
            <person name="Jeske O."/>
            <person name="Meyerdierks A."/>
            <person name="Storesund J.E."/>
            <person name="Kallscheuer N."/>
            <person name="Luecker S."/>
            <person name="Lage O.M."/>
            <person name="Pohl T."/>
            <person name="Merkel B.J."/>
            <person name="Hornburger P."/>
            <person name="Mueller R.-W."/>
            <person name="Bruemmer F."/>
            <person name="Labrenz M."/>
            <person name="Spormann A.M."/>
            <person name="Op Den Camp H."/>
            <person name="Overmann J."/>
            <person name="Amann R."/>
            <person name="Jetten M.S.M."/>
            <person name="Mascher T."/>
            <person name="Medema M.H."/>
            <person name="Devos D.P."/>
            <person name="Kaster A.-K."/>
            <person name="Ovreas L."/>
            <person name="Rohde M."/>
            <person name="Galperin M.Y."/>
            <person name="Jogler C."/>
        </authorList>
    </citation>
    <scope>NUCLEOTIDE SEQUENCE [LARGE SCALE GENOMIC DNA]</scope>
    <source>
        <strain evidence="1 2">Enr8</strain>
    </source>
</reference>
<proteinExistence type="predicted"/>
<keyword evidence="2" id="KW-1185">Reference proteome</keyword>
<dbReference type="AlphaFoldDB" id="A0A5C5UUR3"/>
<accession>A0A5C5UUR3</accession>
<evidence type="ECO:0000313" key="2">
    <source>
        <dbReference type="Proteomes" id="UP000318878"/>
    </source>
</evidence>
<name>A0A5C5UUR3_9BACT</name>
<dbReference type="EMBL" id="SJPF01000008">
    <property type="protein sequence ID" value="TWT29529.1"/>
    <property type="molecule type" value="Genomic_DNA"/>
</dbReference>